<gene>
    <name evidence="1" type="ORF">LCGC14_0297580</name>
</gene>
<organism evidence="1">
    <name type="scientific">marine sediment metagenome</name>
    <dbReference type="NCBI Taxonomy" id="412755"/>
    <lineage>
        <taxon>unclassified sequences</taxon>
        <taxon>metagenomes</taxon>
        <taxon>ecological metagenomes</taxon>
    </lineage>
</organism>
<protein>
    <submittedName>
        <fullName evidence="1">Uncharacterized protein</fullName>
    </submittedName>
</protein>
<accession>A0A0F9TR28</accession>
<evidence type="ECO:0000313" key="1">
    <source>
        <dbReference type="EMBL" id="KKN83520.1"/>
    </source>
</evidence>
<comment type="caution">
    <text evidence="1">The sequence shown here is derived from an EMBL/GenBank/DDBJ whole genome shotgun (WGS) entry which is preliminary data.</text>
</comment>
<reference evidence="1" key="1">
    <citation type="journal article" date="2015" name="Nature">
        <title>Complex archaea that bridge the gap between prokaryotes and eukaryotes.</title>
        <authorList>
            <person name="Spang A."/>
            <person name="Saw J.H."/>
            <person name="Jorgensen S.L."/>
            <person name="Zaremba-Niedzwiedzka K."/>
            <person name="Martijn J."/>
            <person name="Lind A.E."/>
            <person name="van Eijk R."/>
            <person name="Schleper C."/>
            <person name="Guy L."/>
            <person name="Ettema T.J."/>
        </authorList>
    </citation>
    <scope>NUCLEOTIDE SEQUENCE</scope>
</reference>
<sequence>MAADDVTVWNGDGNDNAFATAANWEGDAIPQSTGGSIFPALAQATAVDVAGSDQSAIELVDTMIEPGCALNFGSRPTPLWLDTDNFIDSGTGKKFLKFDACASMRLLSGAASAAGYSYGTNITSVAAITLLTCNVGKSHTVGIAAHEDEVATVTTMSLLQGIVTIGNAVASVGTMYVDGATVSNNSACTTLNVSSGAIYQRQGTAATVNLKGGRLYLNMPAANMPTTVNLYGGILDMSQDGIAKTVGTLNYYGGQIYDPANILTITTLNRFKGGTISVA</sequence>
<dbReference type="AlphaFoldDB" id="A0A0F9TR28"/>
<proteinExistence type="predicted"/>
<name>A0A0F9TR28_9ZZZZ</name>
<dbReference type="EMBL" id="LAZR01000183">
    <property type="protein sequence ID" value="KKN83520.1"/>
    <property type="molecule type" value="Genomic_DNA"/>
</dbReference>